<comment type="caution">
    <text evidence="1">The sequence shown here is derived from an EMBL/GenBank/DDBJ whole genome shotgun (WGS) entry which is preliminary data.</text>
</comment>
<organism evidence="1 2">
    <name type="scientific">Zalaria obscura</name>
    <dbReference type="NCBI Taxonomy" id="2024903"/>
    <lineage>
        <taxon>Eukaryota</taxon>
        <taxon>Fungi</taxon>
        <taxon>Dikarya</taxon>
        <taxon>Ascomycota</taxon>
        <taxon>Pezizomycotina</taxon>
        <taxon>Dothideomycetes</taxon>
        <taxon>Dothideomycetidae</taxon>
        <taxon>Dothideales</taxon>
        <taxon>Zalariaceae</taxon>
        <taxon>Zalaria</taxon>
    </lineage>
</organism>
<evidence type="ECO:0000313" key="2">
    <source>
        <dbReference type="Proteomes" id="UP001320706"/>
    </source>
</evidence>
<dbReference type="EMBL" id="JAMKPW020000017">
    <property type="protein sequence ID" value="KAK8209127.1"/>
    <property type="molecule type" value="Genomic_DNA"/>
</dbReference>
<reference evidence="1" key="1">
    <citation type="submission" date="2024-02" db="EMBL/GenBank/DDBJ databases">
        <title>Metagenome Assembled Genome of Zalaria obscura JY119.</title>
        <authorList>
            <person name="Vighnesh L."/>
            <person name="Jagadeeshwari U."/>
            <person name="Venkata Ramana C."/>
            <person name="Sasikala C."/>
        </authorList>
    </citation>
    <scope>NUCLEOTIDE SEQUENCE</scope>
    <source>
        <strain evidence="1">JY119</strain>
    </source>
</reference>
<keyword evidence="2" id="KW-1185">Reference proteome</keyword>
<name>A0ACC3SDY7_9PEZI</name>
<evidence type="ECO:0000313" key="1">
    <source>
        <dbReference type="EMBL" id="KAK8209127.1"/>
    </source>
</evidence>
<accession>A0ACC3SDY7</accession>
<sequence length="143" mass="16209">MAFDQQNADVHYAGPCLCLFVSPLPGGVAVSWFPTRAVMNARFSAREVALNDSPKADMARLLRGYQTIYWGPTSSDQEVFQVWNLVGQIQKPPFYVLDKSHERAIFPCTLRVLSFDRCSQFLDLTAKCLFQRIYLACEVGLHE</sequence>
<protein>
    <submittedName>
        <fullName evidence="1">Uncharacterized protein</fullName>
    </submittedName>
</protein>
<gene>
    <name evidence="1" type="ORF">M8818_003822</name>
</gene>
<proteinExistence type="predicted"/>
<dbReference type="Proteomes" id="UP001320706">
    <property type="component" value="Unassembled WGS sequence"/>
</dbReference>